<dbReference type="PANTHER" id="PTHR11571:SF222">
    <property type="entry name" value="GLUTATHIONE TRANSFERASE"/>
    <property type="match status" value="1"/>
</dbReference>
<dbReference type="SUPFAM" id="SSF47616">
    <property type="entry name" value="GST C-terminal domain-like"/>
    <property type="match status" value="1"/>
</dbReference>
<dbReference type="EMBL" id="OU015568">
    <property type="protein sequence ID" value="CAG5089244.1"/>
    <property type="molecule type" value="Genomic_DNA"/>
</dbReference>
<dbReference type="InterPro" id="IPR023476">
    <property type="entry name" value="Pep_tRNA_hydro_II_dom_sf"/>
</dbReference>
<dbReference type="PROSITE" id="PS50404">
    <property type="entry name" value="GST_NTER"/>
    <property type="match status" value="1"/>
</dbReference>
<dbReference type="InterPro" id="IPR050213">
    <property type="entry name" value="GST_superfamily"/>
</dbReference>
<dbReference type="InterPro" id="IPR040079">
    <property type="entry name" value="Glutathione_S-Trfase"/>
</dbReference>
<dbReference type="Gene3D" id="1.20.1050.10">
    <property type="match status" value="1"/>
</dbReference>
<organism evidence="9 10">
    <name type="scientific">Oikopleura dioica</name>
    <name type="common">Tunicate</name>
    <dbReference type="NCBI Taxonomy" id="34765"/>
    <lineage>
        <taxon>Eukaryota</taxon>
        <taxon>Metazoa</taxon>
        <taxon>Chordata</taxon>
        <taxon>Tunicata</taxon>
        <taxon>Appendicularia</taxon>
        <taxon>Copelata</taxon>
        <taxon>Oikopleuridae</taxon>
        <taxon>Oikopleura</taxon>
    </lineage>
</organism>
<dbReference type="InterPro" id="IPR036282">
    <property type="entry name" value="Glutathione-S-Trfase_C_sf"/>
</dbReference>
<keyword evidence="3" id="KW-0808">Transferase</keyword>
<dbReference type="InterPro" id="IPR036249">
    <property type="entry name" value="Thioredoxin-like_sf"/>
</dbReference>
<evidence type="ECO:0000256" key="1">
    <source>
        <dbReference type="ARBA" id="ARBA00003701"/>
    </source>
</evidence>
<dbReference type="SFLD" id="SFLDS00019">
    <property type="entry name" value="Glutathione_Transferase_(cytos"/>
    <property type="match status" value="1"/>
</dbReference>
<feature type="domain" description="GST C-terminal" evidence="8">
    <location>
        <begin position="96"/>
        <end position="216"/>
    </location>
</feature>
<dbReference type="Gene3D" id="3.40.1490.10">
    <property type="entry name" value="Bit1"/>
    <property type="match status" value="1"/>
</dbReference>
<comment type="similarity">
    <text evidence="2">Belongs to the GST superfamily. Mu family.</text>
</comment>
<dbReference type="InterPro" id="IPR010987">
    <property type="entry name" value="Glutathione-S-Trfase_C-like"/>
</dbReference>
<evidence type="ECO:0000256" key="6">
    <source>
        <dbReference type="ARBA" id="ARBA00048707"/>
    </source>
</evidence>
<evidence type="ECO:0000256" key="4">
    <source>
        <dbReference type="ARBA" id="ARBA00022801"/>
    </source>
</evidence>
<dbReference type="InterPro" id="IPR002833">
    <property type="entry name" value="PTH2"/>
</dbReference>
<comment type="catalytic activity">
    <reaction evidence="5">
        <text>RX + glutathione = an S-substituted glutathione + a halide anion + H(+)</text>
        <dbReference type="Rhea" id="RHEA:16437"/>
        <dbReference type="ChEBI" id="CHEBI:15378"/>
        <dbReference type="ChEBI" id="CHEBI:16042"/>
        <dbReference type="ChEBI" id="CHEBI:17792"/>
        <dbReference type="ChEBI" id="CHEBI:57925"/>
        <dbReference type="ChEBI" id="CHEBI:90779"/>
        <dbReference type="EC" id="2.5.1.18"/>
    </reaction>
</comment>
<evidence type="ECO:0000256" key="5">
    <source>
        <dbReference type="ARBA" id="ARBA00047960"/>
    </source>
</evidence>
<proteinExistence type="inferred from homology"/>
<sequence length="347" mass="39667">MTIQVGYWNIRGLVGGVRLMLEYAGADWNETFYEAHKTEAGWDRTEWTNVKATAEFQEGFAFPNLPYLIDGDVKISQSTAMLKYIARKFDIGQKLNDTEAWRVDQAADQIVDVRGGFVGLCYGFRTPFAQRETFCENTLKPQLKQLDRYMSGCKFVAGETLSYVDFMFWEILDHMELFDASLFDGLENIKAFKKRFAELPKIAAYISSPKFMRGPCNNKMAAWGGDKELKRTCALIGQGCHASCAAIHLWHGHEQTQAYLKDLDNMHKVILGAKSEEHLNKLAKKLENNNVDFKLWMEQPENYPTALALRPYPKDDVKKLFKGFNLLTKQDEPKSVPETKNAEPNTE</sequence>
<evidence type="ECO:0000256" key="3">
    <source>
        <dbReference type="ARBA" id="ARBA00022679"/>
    </source>
</evidence>
<dbReference type="Pfam" id="PF01981">
    <property type="entry name" value="PTH2"/>
    <property type="match status" value="1"/>
</dbReference>
<comment type="function">
    <text evidence="1">Conjugation of reduced glutathione to a wide number of exogenous and endogenous hydrophobic electrophiles.</text>
</comment>
<evidence type="ECO:0000259" key="8">
    <source>
        <dbReference type="PROSITE" id="PS50405"/>
    </source>
</evidence>
<dbReference type="PROSITE" id="PS50405">
    <property type="entry name" value="GST_CTER"/>
    <property type="match status" value="1"/>
</dbReference>
<dbReference type="Gene3D" id="3.40.30.10">
    <property type="entry name" value="Glutaredoxin"/>
    <property type="match status" value="1"/>
</dbReference>
<protein>
    <submittedName>
        <fullName evidence="9">Oidioi.mRNA.OKI2018_I69.PAR.g12145.t1.cds</fullName>
    </submittedName>
</protein>
<dbReference type="Proteomes" id="UP001158576">
    <property type="component" value="Chromosome PAR"/>
</dbReference>
<comment type="catalytic activity">
    <reaction evidence="6">
        <text>an N-acyl-L-alpha-aminoacyl-tRNA + H2O = an N-acyl-L-amino acid + a tRNA + H(+)</text>
        <dbReference type="Rhea" id="RHEA:54448"/>
        <dbReference type="Rhea" id="RHEA-COMP:10123"/>
        <dbReference type="Rhea" id="RHEA-COMP:13883"/>
        <dbReference type="ChEBI" id="CHEBI:15377"/>
        <dbReference type="ChEBI" id="CHEBI:15378"/>
        <dbReference type="ChEBI" id="CHEBI:59874"/>
        <dbReference type="ChEBI" id="CHEBI:78442"/>
        <dbReference type="ChEBI" id="CHEBI:138191"/>
        <dbReference type="EC" id="3.1.1.29"/>
    </reaction>
</comment>
<evidence type="ECO:0000256" key="2">
    <source>
        <dbReference type="ARBA" id="ARBA00005861"/>
    </source>
</evidence>
<evidence type="ECO:0000259" key="7">
    <source>
        <dbReference type="PROSITE" id="PS50404"/>
    </source>
</evidence>
<dbReference type="SUPFAM" id="SSF102462">
    <property type="entry name" value="Peptidyl-tRNA hydrolase II"/>
    <property type="match status" value="1"/>
</dbReference>
<evidence type="ECO:0000313" key="9">
    <source>
        <dbReference type="EMBL" id="CAG5089244.1"/>
    </source>
</evidence>
<keyword evidence="4" id="KW-0378">Hydrolase</keyword>
<accession>A0ABN7S3L9</accession>
<dbReference type="PANTHER" id="PTHR11571">
    <property type="entry name" value="GLUTATHIONE S-TRANSFERASE"/>
    <property type="match status" value="1"/>
</dbReference>
<dbReference type="InterPro" id="IPR004045">
    <property type="entry name" value="Glutathione_S-Trfase_N"/>
</dbReference>
<dbReference type="InterPro" id="IPR004046">
    <property type="entry name" value="GST_C"/>
</dbReference>
<dbReference type="SUPFAM" id="SSF52833">
    <property type="entry name" value="Thioredoxin-like"/>
    <property type="match status" value="1"/>
</dbReference>
<dbReference type="Pfam" id="PF02798">
    <property type="entry name" value="GST_N"/>
    <property type="match status" value="1"/>
</dbReference>
<gene>
    <name evidence="9" type="ORF">OKIOD_LOCUS3703</name>
</gene>
<reference evidence="9 10" key="1">
    <citation type="submission" date="2021-04" db="EMBL/GenBank/DDBJ databases">
        <authorList>
            <person name="Bliznina A."/>
        </authorList>
    </citation>
    <scope>NUCLEOTIDE SEQUENCE [LARGE SCALE GENOMIC DNA]</scope>
</reference>
<name>A0ABN7S3L9_OIKDI</name>
<dbReference type="Pfam" id="PF14497">
    <property type="entry name" value="GST_C_3"/>
    <property type="match status" value="1"/>
</dbReference>
<evidence type="ECO:0000313" key="10">
    <source>
        <dbReference type="Proteomes" id="UP001158576"/>
    </source>
</evidence>
<keyword evidence="10" id="KW-1185">Reference proteome</keyword>
<feature type="domain" description="GST N-terminal" evidence="7">
    <location>
        <begin position="1"/>
        <end position="93"/>
    </location>
</feature>